<dbReference type="FunFam" id="1.10.472.10:FF:000060">
    <property type="entry name" value="D6-type cyclin"/>
    <property type="match status" value="1"/>
</dbReference>
<dbReference type="EMBL" id="OX459123">
    <property type="protein sequence ID" value="CAI9111118.1"/>
    <property type="molecule type" value="Genomic_DNA"/>
</dbReference>
<accession>A0AAV1DWP4</accession>
<dbReference type="Gene3D" id="1.10.472.10">
    <property type="entry name" value="Cyclin-like"/>
    <property type="match status" value="2"/>
</dbReference>
<feature type="region of interest" description="Disordered" evidence="6">
    <location>
        <begin position="17"/>
        <end position="46"/>
    </location>
</feature>
<keyword evidence="2" id="KW-0132">Cell division</keyword>
<evidence type="ECO:0000256" key="1">
    <source>
        <dbReference type="ARBA" id="ARBA00009065"/>
    </source>
</evidence>
<comment type="similarity">
    <text evidence="1">Belongs to the cyclin family. Cyclin D subfamily.</text>
</comment>
<dbReference type="InterPro" id="IPR006671">
    <property type="entry name" value="Cyclin_N"/>
</dbReference>
<gene>
    <name evidence="9" type="ORF">OLC1_LOCUS18617</name>
</gene>
<dbReference type="InterPro" id="IPR036915">
    <property type="entry name" value="Cyclin-like_sf"/>
</dbReference>
<dbReference type="Pfam" id="PF00134">
    <property type="entry name" value="Cyclin_N"/>
    <property type="match status" value="1"/>
</dbReference>
<evidence type="ECO:0000259" key="7">
    <source>
        <dbReference type="SMART" id="SM00385"/>
    </source>
</evidence>
<dbReference type="PROSITE" id="PS00292">
    <property type="entry name" value="CYCLINS"/>
    <property type="match status" value="1"/>
</dbReference>
<proteinExistence type="inferred from homology"/>
<protein>
    <submittedName>
        <fullName evidence="9">OLC1v1011260C1</fullName>
    </submittedName>
</protein>
<evidence type="ECO:0000256" key="3">
    <source>
        <dbReference type="ARBA" id="ARBA00023127"/>
    </source>
</evidence>
<dbReference type="SUPFAM" id="SSF47954">
    <property type="entry name" value="Cyclin-like"/>
    <property type="match status" value="2"/>
</dbReference>
<feature type="domain" description="Cyclin-like" evidence="7">
    <location>
        <begin position="99"/>
        <end position="187"/>
    </location>
</feature>
<organism evidence="9 10">
    <name type="scientific">Oldenlandia corymbosa var. corymbosa</name>
    <dbReference type="NCBI Taxonomy" id="529605"/>
    <lineage>
        <taxon>Eukaryota</taxon>
        <taxon>Viridiplantae</taxon>
        <taxon>Streptophyta</taxon>
        <taxon>Embryophyta</taxon>
        <taxon>Tracheophyta</taxon>
        <taxon>Spermatophyta</taxon>
        <taxon>Magnoliopsida</taxon>
        <taxon>eudicotyledons</taxon>
        <taxon>Gunneridae</taxon>
        <taxon>Pentapetalae</taxon>
        <taxon>asterids</taxon>
        <taxon>lamiids</taxon>
        <taxon>Gentianales</taxon>
        <taxon>Rubiaceae</taxon>
        <taxon>Rubioideae</taxon>
        <taxon>Spermacoceae</taxon>
        <taxon>Hedyotis-Oldenlandia complex</taxon>
        <taxon>Oldenlandia</taxon>
    </lineage>
</organism>
<reference evidence="9" key="1">
    <citation type="submission" date="2023-03" db="EMBL/GenBank/DDBJ databases">
        <authorList>
            <person name="Julca I."/>
        </authorList>
    </citation>
    <scope>NUCLEOTIDE SEQUENCE</scope>
</reference>
<dbReference type="SMART" id="SM00385">
    <property type="entry name" value="CYCLIN"/>
    <property type="match status" value="1"/>
</dbReference>
<keyword evidence="4" id="KW-0131">Cell cycle</keyword>
<keyword evidence="10" id="KW-1185">Reference proteome</keyword>
<dbReference type="SMART" id="SM01332">
    <property type="entry name" value="Cyclin_C"/>
    <property type="match status" value="1"/>
</dbReference>
<dbReference type="CDD" id="cd20544">
    <property type="entry name" value="CYCLIN_AtCycD-like_rpt2"/>
    <property type="match status" value="1"/>
</dbReference>
<evidence type="ECO:0000256" key="4">
    <source>
        <dbReference type="ARBA" id="ARBA00023306"/>
    </source>
</evidence>
<dbReference type="InterPro" id="IPR013763">
    <property type="entry name" value="Cyclin-like_dom"/>
</dbReference>
<sequence length="377" mass="41258">MDEDSFDRVTSDLICSEADLDDPETVPSITDDKDCQSSADKASSFGGGGSDSMIALPSLSDGKFALMVQEEKNYMPKDDYLERLRTGDLDMSVRRQALDWILKAHAHYGFGELAFYLAMNYLDRFLSVFELPGGKGWAVQLLAVACLSLGVKMVEVEVPLIVDLQVGDPKFVFEAKTIRRMELLVLSNLKWKMNPCTPYSFIDYFLRKIIFNAPADHDDDDQQPKPPPDGGLIGKAVKLILCTIKGIDFLEFKPSEIAAAVAILVAGETTQAVDIEKALSCFIQIEKEKVIKCHDLLQDMRLMMKVAGSSSGSSNGSVPQSPIGVLEAASYLSYKSDERTVGSCPNSSNNSPDTKKKKIDTTSSPSSSSFANNSQKS</sequence>
<keyword evidence="3 5" id="KW-0195">Cyclin</keyword>
<dbReference type="InterPro" id="IPR004367">
    <property type="entry name" value="Cyclin_C-dom"/>
</dbReference>
<evidence type="ECO:0000256" key="5">
    <source>
        <dbReference type="RuleBase" id="RU000383"/>
    </source>
</evidence>
<dbReference type="PANTHER" id="PTHR10177">
    <property type="entry name" value="CYCLINS"/>
    <property type="match status" value="1"/>
</dbReference>
<dbReference type="GO" id="GO:0051301">
    <property type="term" value="P:cell division"/>
    <property type="evidence" value="ECO:0007669"/>
    <property type="project" value="UniProtKB-KW"/>
</dbReference>
<dbReference type="Proteomes" id="UP001161247">
    <property type="component" value="Chromosome 6"/>
</dbReference>
<dbReference type="InterPro" id="IPR039361">
    <property type="entry name" value="Cyclin"/>
</dbReference>
<dbReference type="InterPro" id="IPR048258">
    <property type="entry name" value="Cyclins_cyclin-box"/>
</dbReference>
<feature type="region of interest" description="Disordered" evidence="6">
    <location>
        <begin position="337"/>
        <end position="377"/>
    </location>
</feature>
<evidence type="ECO:0000259" key="8">
    <source>
        <dbReference type="SMART" id="SM01332"/>
    </source>
</evidence>
<feature type="domain" description="Cyclin C-terminal" evidence="8">
    <location>
        <begin position="196"/>
        <end position="347"/>
    </location>
</feature>
<dbReference type="CDD" id="cd20543">
    <property type="entry name" value="CYCLIN_AtCycD-like_rpt1"/>
    <property type="match status" value="1"/>
</dbReference>
<name>A0AAV1DWP4_OLDCO</name>
<evidence type="ECO:0000313" key="10">
    <source>
        <dbReference type="Proteomes" id="UP001161247"/>
    </source>
</evidence>
<evidence type="ECO:0000256" key="6">
    <source>
        <dbReference type="SAM" id="MobiDB-lite"/>
    </source>
</evidence>
<dbReference type="Pfam" id="PF02984">
    <property type="entry name" value="Cyclin_C"/>
    <property type="match status" value="1"/>
</dbReference>
<dbReference type="FunFam" id="1.10.472.10:FF:000040">
    <property type="entry name" value="D6-type cyclin"/>
    <property type="match status" value="1"/>
</dbReference>
<dbReference type="AlphaFoldDB" id="A0AAV1DWP4"/>
<evidence type="ECO:0000256" key="2">
    <source>
        <dbReference type="ARBA" id="ARBA00022618"/>
    </source>
</evidence>
<evidence type="ECO:0000313" key="9">
    <source>
        <dbReference type="EMBL" id="CAI9111118.1"/>
    </source>
</evidence>